<keyword evidence="6" id="KW-1185">Reference proteome</keyword>
<evidence type="ECO:0000256" key="4">
    <source>
        <dbReference type="SAM" id="SignalP"/>
    </source>
</evidence>
<dbReference type="PANTHER" id="PTHR11596">
    <property type="entry name" value="ALKALINE PHOSPHATASE"/>
    <property type="match status" value="1"/>
</dbReference>
<gene>
    <name evidence="5" type="ORF">TTAC_LOCUS4065</name>
</gene>
<dbReference type="Pfam" id="PF00245">
    <property type="entry name" value="Alk_phosphatase"/>
    <property type="match status" value="1"/>
</dbReference>
<reference evidence="5 6" key="2">
    <citation type="submission" date="2018-11" db="EMBL/GenBank/DDBJ databases">
        <authorList>
            <consortium name="Pathogen Informatics"/>
        </authorList>
    </citation>
    <scope>NUCLEOTIDE SEQUENCE [LARGE SCALE GENOMIC DNA]</scope>
</reference>
<dbReference type="EC" id="3.1.3.1" evidence="1"/>
<dbReference type="SUPFAM" id="SSF53649">
    <property type="entry name" value="Alkaline phosphatase-like"/>
    <property type="match status" value="1"/>
</dbReference>
<evidence type="ECO:0000313" key="7">
    <source>
        <dbReference type="WBParaSite" id="TTAC_0000407801-mRNA-1"/>
    </source>
</evidence>
<dbReference type="AlphaFoldDB" id="A0A0R3WTI8"/>
<protein>
    <recommendedName>
        <fullName evidence="1">alkaline phosphatase</fullName>
        <ecNumber evidence="1">3.1.3.1</ecNumber>
    </recommendedName>
</protein>
<evidence type="ECO:0000256" key="1">
    <source>
        <dbReference type="ARBA" id="ARBA00012647"/>
    </source>
</evidence>
<evidence type="ECO:0000313" key="6">
    <source>
        <dbReference type="Proteomes" id="UP000274429"/>
    </source>
</evidence>
<proteinExistence type="inferred from homology"/>
<dbReference type="PRINTS" id="PR00113">
    <property type="entry name" value="ALKPHPHTASE"/>
</dbReference>
<feature type="chain" id="PRO_5043132988" description="alkaline phosphatase" evidence="4">
    <location>
        <begin position="17"/>
        <end position="303"/>
    </location>
</feature>
<evidence type="ECO:0000256" key="2">
    <source>
        <dbReference type="ARBA" id="ARBA00022553"/>
    </source>
</evidence>
<reference evidence="7" key="1">
    <citation type="submission" date="2017-02" db="UniProtKB">
        <authorList>
            <consortium name="WormBaseParasite"/>
        </authorList>
    </citation>
    <scope>IDENTIFICATION</scope>
</reference>
<dbReference type="STRING" id="6205.A0A0R3WTI8"/>
<accession>A0A0R3WTI8</accession>
<dbReference type="InterPro" id="IPR017850">
    <property type="entry name" value="Alkaline_phosphatase_core_sf"/>
</dbReference>
<keyword evidence="4" id="KW-0732">Signal</keyword>
<name>A0A0R3WTI8_HYDTA</name>
<dbReference type="EMBL" id="UYWX01003589">
    <property type="protein sequence ID" value="VDM24094.1"/>
    <property type="molecule type" value="Genomic_DNA"/>
</dbReference>
<dbReference type="GO" id="GO:0004035">
    <property type="term" value="F:alkaline phosphatase activity"/>
    <property type="evidence" value="ECO:0007669"/>
    <property type="project" value="UniProtKB-EC"/>
</dbReference>
<keyword evidence="2" id="KW-0597">Phosphoprotein</keyword>
<evidence type="ECO:0000256" key="3">
    <source>
        <dbReference type="RuleBase" id="RU003946"/>
    </source>
</evidence>
<dbReference type="OrthoDB" id="5818554at2759"/>
<dbReference type="PANTHER" id="PTHR11596:SF5">
    <property type="entry name" value="ALKALINE PHOSPHATASE"/>
    <property type="match status" value="1"/>
</dbReference>
<dbReference type="InterPro" id="IPR001952">
    <property type="entry name" value="Alkaline_phosphatase"/>
</dbReference>
<evidence type="ECO:0000313" key="5">
    <source>
        <dbReference type="EMBL" id="VDM24094.1"/>
    </source>
</evidence>
<sequence length="303" mass="33613">MMFGWVIWIVVGLFLATLMNEDDEVLDRPVLPWEVQPTFWERQAREQLYFASHLFPHLVQRRAKNAIFFLGKGLASGGISSGRLYKAFKAKRTGEVKRMSFEMWPFSTMCRTYDLETMSADEASSATALLTGTKTRSGMLGLTGNVKLGSCHPHTENEKTVSVLNAAMEAGLATGIVTNTRLTQAPSAANFGYASTLSFENDVEVNRHCNQTTNFKCMDLAKQLVLEHPMINVMLGGGQENFYPNTSSLPSDTTKKGSRGDGLLLPNIWLSSLRDKGRSAEYAGRATELHEKILTRPDHLLGK</sequence>
<dbReference type="Proteomes" id="UP000274429">
    <property type="component" value="Unassembled WGS sequence"/>
</dbReference>
<dbReference type="Gene3D" id="3.40.720.10">
    <property type="entry name" value="Alkaline Phosphatase, subunit A"/>
    <property type="match status" value="1"/>
</dbReference>
<comment type="similarity">
    <text evidence="3">Belongs to the alkaline phosphatase family.</text>
</comment>
<dbReference type="WBParaSite" id="TTAC_0000407801-mRNA-1">
    <property type="protein sequence ID" value="TTAC_0000407801-mRNA-1"/>
    <property type="gene ID" value="TTAC_0000407801"/>
</dbReference>
<organism evidence="7">
    <name type="scientific">Hydatigena taeniaeformis</name>
    <name type="common">Feline tapeworm</name>
    <name type="synonym">Taenia taeniaeformis</name>
    <dbReference type="NCBI Taxonomy" id="6205"/>
    <lineage>
        <taxon>Eukaryota</taxon>
        <taxon>Metazoa</taxon>
        <taxon>Spiralia</taxon>
        <taxon>Lophotrochozoa</taxon>
        <taxon>Platyhelminthes</taxon>
        <taxon>Cestoda</taxon>
        <taxon>Eucestoda</taxon>
        <taxon>Cyclophyllidea</taxon>
        <taxon>Taeniidae</taxon>
        <taxon>Hydatigera</taxon>
    </lineage>
</organism>
<feature type="signal peptide" evidence="4">
    <location>
        <begin position="1"/>
        <end position="16"/>
    </location>
</feature>